<dbReference type="InParanoid" id="A0A316W1X5"/>
<proteinExistence type="predicted"/>
<name>A0A316W1X5_9BASI</name>
<reference evidence="2 3" key="1">
    <citation type="journal article" date="2018" name="Mol. Biol. Evol.">
        <title>Broad Genomic Sampling Reveals a Smut Pathogenic Ancestry of the Fungal Clade Ustilaginomycotina.</title>
        <authorList>
            <person name="Kijpornyongpan T."/>
            <person name="Mondo S.J."/>
            <person name="Barry K."/>
            <person name="Sandor L."/>
            <person name="Lee J."/>
            <person name="Lipzen A."/>
            <person name="Pangilinan J."/>
            <person name="LaButti K."/>
            <person name="Hainaut M."/>
            <person name="Henrissat B."/>
            <person name="Grigoriev I.V."/>
            <person name="Spatafora J.W."/>
            <person name="Aime M.C."/>
        </authorList>
    </citation>
    <scope>NUCLEOTIDE SEQUENCE [LARGE SCALE GENOMIC DNA]</scope>
    <source>
        <strain evidence="2 3">MCA 4658</strain>
    </source>
</reference>
<feature type="region of interest" description="Disordered" evidence="1">
    <location>
        <begin position="497"/>
        <end position="531"/>
    </location>
</feature>
<evidence type="ECO:0000256" key="1">
    <source>
        <dbReference type="SAM" id="MobiDB-lite"/>
    </source>
</evidence>
<dbReference type="Proteomes" id="UP000245783">
    <property type="component" value="Unassembled WGS sequence"/>
</dbReference>
<dbReference type="AlphaFoldDB" id="A0A316W1X5"/>
<dbReference type="EMBL" id="KZ819366">
    <property type="protein sequence ID" value="PWN43790.1"/>
    <property type="molecule type" value="Genomic_DNA"/>
</dbReference>
<evidence type="ECO:0000313" key="3">
    <source>
        <dbReference type="Proteomes" id="UP000245783"/>
    </source>
</evidence>
<feature type="region of interest" description="Disordered" evidence="1">
    <location>
        <begin position="105"/>
        <end position="129"/>
    </location>
</feature>
<organism evidence="2 3">
    <name type="scientific">Ceraceosorus guamensis</name>
    <dbReference type="NCBI Taxonomy" id="1522189"/>
    <lineage>
        <taxon>Eukaryota</taxon>
        <taxon>Fungi</taxon>
        <taxon>Dikarya</taxon>
        <taxon>Basidiomycota</taxon>
        <taxon>Ustilaginomycotina</taxon>
        <taxon>Exobasidiomycetes</taxon>
        <taxon>Ceraceosorales</taxon>
        <taxon>Ceraceosoraceae</taxon>
        <taxon>Ceraceosorus</taxon>
    </lineage>
</organism>
<dbReference type="GeneID" id="37035355"/>
<keyword evidence="3" id="KW-1185">Reference proteome</keyword>
<feature type="compositionally biased region" description="Basic and acidic residues" evidence="1">
    <location>
        <begin position="497"/>
        <end position="514"/>
    </location>
</feature>
<accession>A0A316W1X5</accession>
<evidence type="ECO:0000313" key="2">
    <source>
        <dbReference type="EMBL" id="PWN43790.1"/>
    </source>
</evidence>
<gene>
    <name evidence="2" type="ORF">IE81DRAFT_321955</name>
</gene>
<dbReference type="RefSeq" id="XP_025370950.1">
    <property type="nucleotide sequence ID" value="XM_025513485.1"/>
</dbReference>
<feature type="compositionally biased region" description="Low complexity" evidence="1">
    <location>
        <begin position="117"/>
        <end position="128"/>
    </location>
</feature>
<protein>
    <submittedName>
        <fullName evidence="2">Uncharacterized protein</fullName>
    </submittedName>
</protein>
<sequence>MSAPSLSRSASEGLRRRTSTLFEPLQHHIFIFLPPILYLVSVSVEWSILLLQYALSRLQSYSGLLLGRILPVLEELLLSAAQDVVGKHALALLGVEVHRRSVSVKTELNSRPDEHTTSTSQGTSSAGSEVSPFSLSRAWWDSSQGSLYVLCSAPSSTSQLFSLRLALTLAARKNDSVIIVLPDQPLMGDEVGLEKVYASWADVRKGSLGRSQRGEAPELGMGVRRGKKRRFSPASSWTARIGLDTPPRDVGAVIPVTASVTSHIGLERASSTVSSYATSHHLLLKALILIPPGSSPDPHAYDGAVQDVEALSNFHAALESLLSRDGGTCISLSPCSPPAEPTNALFSQIPRVICRTPLAHPPRTLRGTLSALLFSTWERSKWRGLGAMAREESLSASFSSFLAVSREAQRATKDVFSAHEERRTPPPPVPRALIASILRCLSFANVGAKRGWICLWEERRARIHLAQKGLLPSILASYALCLDLLAMLDLIHLSEEGQENKGQEARESDSKDGDAAAAAPANSKVSSMKWPRREESRELRLGMVTCAGIGPRLLRLPMGIGARLERILLLLEDRQTCIEPRGP</sequence>